<keyword evidence="7 9" id="KW-0234">DNA repair</keyword>
<dbReference type="EMBL" id="JACBZP010000001">
    <property type="protein sequence ID" value="NYI69095.1"/>
    <property type="molecule type" value="Genomic_DNA"/>
</dbReference>
<evidence type="ECO:0000256" key="9">
    <source>
        <dbReference type="PIRNR" id="PIRNR003128"/>
    </source>
</evidence>
<protein>
    <recommendedName>
        <fullName evidence="3 9">DNA repair protein RecN</fullName>
    </recommendedName>
    <alternativeName>
        <fullName evidence="8 9">Recombination protein N</fullName>
    </alternativeName>
</protein>
<evidence type="ECO:0000256" key="3">
    <source>
        <dbReference type="ARBA" id="ARBA00021315"/>
    </source>
</evidence>
<evidence type="ECO:0000256" key="5">
    <source>
        <dbReference type="ARBA" id="ARBA00022763"/>
    </source>
</evidence>
<dbReference type="PANTHER" id="PTHR11059:SF0">
    <property type="entry name" value="DNA REPAIR PROTEIN RECN"/>
    <property type="match status" value="1"/>
</dbReference>
<feature type="domain" description="RecF/RecN/SMC N-terminal" evidence="10">
    <location>
        <begin position="13"/>
        <end position="519"/>
    </location>
</feature>
<dbReference type="GO" id="GO:0043590">
    <property type="term" value="C:bacterial nucleoid"/>
    <property type="evidence" value="ECO:0007669"/>
    <property type="project" value="TreeGrafter"/>
</dbReference>
<comment type="caution">
    <text evidence="11">The sequence shown here is derived from an EMBL/GenBank/DDBJ whole genome shotgun (WGS) entry which is preliminary data.</text>
</comment>
<dbReference type="NCBIfam" id="TIGR00634">
    <property type="entry name" value="recN"/>
    <property type="match status" value="1"/>
</dbReference>
<dbReference type="SUPFAM" id="SSF52540">
    <property type="entry name" value="P-loop containing nucleoside triphosphate hydrolases"/>
    <property type="match status" value="2"/>
</dbReference>
<proteinExistence type="inferred from homology"/>
<dbReference type="Proteomes" id="UP000539111">
    <property type="component" value="Unassembled WGS sequence"/>
</dbReference>
<dbReference type="FunFam" id="3.40.50.300:FF:000356">
    <property type="entry name" value="DNA repair protein RecN"/>
    <property type="match status" value="1"/>
</dbReference>
<keyword evidence="6" id="KW-0067">ATP-binding</keyword>
<dbReference type="PIRSF" id="PIRSF003128">
    <property type="entry name" value="RecN"/>
    <property type="match status" value="1"/>
</dbReference>
<name>A0A7Z0IJ20_9MICO</name>
<evidence type="ECO:0000256" key="8">
    <source>
        <dbReference type="ARBA" id="ARBA00033408"/>
    </source>
</evidence>
<dbReference type="Pfam" id="PF02463">
    <property type="entry name" value="SMC_N"/>
    <property type="match status" value="1"/>
</dbReference>
<dbReference type="RefSeq" id="WP_179429366.1">
    <property type="nucleotide sequence ID" value="NZ_JACBZP010000001.1"/>
</dbReference>
<evidence type="ECO:0000256" key="7">
    <source>
        <dbReference type="ARBA" id="ARBA00023204"/>
    </source>
</evidence>
<evidence type="ECO:0000313" key="11">
    <source>
        <dbReference type="EMBL" id="NYI69095.1"/>
    </source>
</evidence>
<keyword evidence="12" id="KW-1185">Reference proteome</keyword>
<dbReference type="InterPro" id="IPR004604">
    <property type="entry name" value="DNA_recomb/repair_RecN"/>
</dbReference>
<dbReference type="GO" id="GO:0009432">
    <property type="term" value="P:SOS response"/>
    <property type="evidence" value="ECO:0007669"/>
    <property type="project" value="TreeGrafter"/>
</dbReference>
<keyword evidence="4" id="KW-0547">Nucleotide-binding</keyword>
<dbReference type="GO" id="GO:0005524">
    <property type="term" value="F:ATP binding"/>
    <property type="evidence" value="ECO:0007669"/>
    <property type="project" value="UniProtKB-KW"/>
</dbReference>
<reference evidence="11 12" key="1">
    <citation type="submission" date="2020-07" db="EMBL/GenBank/DDBJ databases">
        <title>Sequencing the genomes of 1000 actinobacteria strains.</title>
        <authorList>
            <person name="Klenk H.-P."/>
        </authorList>
    </citation>
    <scope>NUCLEOTIDE SEQUENCE [LARGE SCALE GENOMIC DNA]</scope>
    <source>
        <strain evidence="11 12">DSM 26341</strain>
    </source>
</reference>
<sequence>MIEELTLHDLGVISSARIDLGAGLTVVTGETGAGKTMVVTALGLLLGARADAGAVRAGADQAVVDGRIRLTEGTEIFDAVAGRIDEAGGSLDDDTLVMSRSVQSTGRSKGHAGGRSVPAGVLADLGDKLVTVHGQSDQLRLKSAASQRELLDRFAGDEFAATLGDYREKYDRLSEVHAELRTLRDESASRAREADMLRFGIEEIDTVNPEPGEDNELKARSIRLSHTEELRQAAQLAHDGLTGSELAEAESAASLAGAAARALDSAGAHDDQLAALAERCRDLEFQASDIAGELSGYIADFTPEGPEELEQMEARRAELSRLTRKYGEDIDTVLDWRRSAGERLEGLDGDDYRIDALAAEQDRLESDCAELAGILHESRTKAAARLAAAVDDELAALAMPDATLHVDVAELADLTASGKDAVSILLAPHAGTTPRELAKGASGGELSRVMLAIEVVIAGSDPVPTLVFDEVDAGVGGKAAVEIGRRLARLARTAQVFVVTHLPQVAAWADTHIAVRKNSDAAAGVTTSDVTHLDESGRQVELARMLAGQEGSRAARDHAAELLRTAAAGRAQSGQRE</sequence>
<dbReference type="Gene3D" id="3.40.50.300">
    <property type="entry name" value="P-loop containing nucleotide triphosphate hydrolases"/>
    <property type="match status" value="2"/>
</dbReference>
<accession>A0A7Z0IJ20</accession>
<dbReference type="InterPro" id="IPR027417">
    <property type="entry name" value="P-loop_NTPase"/>
</dbReference>
<dbReference type="InterPro" id="IPR003395">
    <property type="entry name" value="RecF/RecN/SMC_N"/>
</dbReference>
<evidence type="ECO:0000256" key="1">
    <source>
        <dbReference type="ARBA" id="ARBA00003618"/>
    </source>
</evidence>
<comment type="similarity">
    <text evidence="2 9">Belongs to the RecN family.</text>
</comment>
<dbReference type="GO" id="GO:0006281">
    <property type="term" value="P:DNA repair"/>
    <property type="evidence" value="ECO:0007669"/>
    <property type="project" value="UniProtKB-KW"/>
</dbReference>
<dbReference type="CDD" id="cd03241">
    <property type="entry name" value="ABC_RecN"/>
    <property type="match status" value="1"/>
</dbReference>
<organism evidence="11 12">
    <name type="scientific">Spelaeicoccus albus</name>
    <dbReference type="NCBI Taxonomy" id="1280376"/>
    <lineage>
        <taxon>Bacteria</taxon>
        <taxon>Bacillati</taxon>
        <taxon>Actinomycetota</taxon>
        <taxon>Actinomycetes</taxon>
        <taxon>Micrococcales</taxon>
        <taxon>Brevibacteriaceae</taxon>
        <taxon>Spelaeicoccus</taxon>
    </lineage>
</organism>
<gene>
    <name evidence="11" type="ORF">BJY26_003401</name>
</gene>
<keyword evidence="5 9" id="KW-0227">DNA damage</keyword>
<comment type="function">
    <text evidence="1 9">May be involved in recombinational repair of damaged DNA.</text>
</comment>
<evidence type="ECO:0000313" key="12">
    <source>
        <dbReference type="Proteomes" id="UP000539111"/>
    </source>
</evidence>
<evidence type="ECO:0000256" key="2">
    <source>
        <dbReference type="ARBA" id="ARBA00009441"/>
    </source>
</evidence>
<evidence type="ECO:0000259" key="10">
    <source>
        <dbReference type="Pfam" id="PF02463"/>
    </source>
</evidence>
<evidence type="ECO:0000256" key="6">
    <source>
        <dbReference type="ARBA" id="ARBA00022840"/>
    </source>
</evidence>
<dbReference type="GO" id="GO:0006310">
    <property type="term" value="P:DNA recombination"/>
    <property type="evidence" value="ECO:0007669"/>
    <property type="project" value="InterPro"/>
</dbReference>
<dbReference type="AlphaFoldDB" id="A0A7Z0IJ20"/>
<evidence type="ECO:0000256" key="4">
    <source>
        <dbReference type="ARBA" id="ARBA00022741"/>
    </source>
</evidence>
<dbReference type="PANTHER" id="PTHR11059">
    <property type="entry name" value="DNA REPAIR PROTEIN RECN"/>
    <property type="match status" value="1"/>
</dbReference>